<accession>A0A8S5L9B0</accession>
<proteinExistence type="predicted"/>
<reference evidence="2" key="1">
    <citation type="journal article" date="2021" name="Proc. Natl. Acad. Sci. U.S.A.">
        <title>A Catalog of Tens of Thousands of Viruses from Human Metagenomes Reveals Hidden Associations with Chronic Diseases.</title>
        <authorList>
            <person name="Tisza M.J."/>
            <person name="Buck C.B."/>
        </authorList>
    </citation>
    <scope>NUCLEOTIDE SEQUENCE</scope>
    <source>
        <strain evidence="2">Ct4T77</strain>
    </source>
</reference>
<evidence type="ECO:0000313" key="2">
    <source>
        <dbReference type="EMBL" id="DAD66362.1"/>
    </source>
</evidence>
<evidence type="ECO:0000256" key="1">
    <source>
        <dbReference type="SAM" id="MobiDB-lite"/>
    </source>
</evidence>
<protein>
    <submittedName>
        <fullName evidence="2">Uncharacterized protein</fullName>
    </submittedName>
</protein>
<organism evidence="2">
    <name type="scientific">Siphoviridae sp. ct4T77</name>
    <dbReference type="NCBI Taxonomy" id="2823563"/>
    <lineage>
        <taxon>Viruses</taxon>
        <taxon>Duplodnaviria</taxon>
        <taxon>Heunggongvirae</taxon>
        <taxon>Uroviricota</taxon>
        <taxon>Caudoviricetes</taxon>
    </lineage>
</organism>
<sequence>MAKGDNIRRYNNVRSGVAAENRAVKNRPGGWSAGEARRTHRRANARAVRALRASSY</sequence>
<name>A0A8S5L9B0_9CAUD</name>
<feature type="region of interest" description="Disordered" evidence="1">
    <location>
        <begin position="18"/>
        <end position="44"/>
    </location>
</feature>
<dbReference type="EMBL" id="BK014659">
    <property type="protein sequence ID" value="DAD66362.1"/>
    <property type="molecule type" value="Genomic_DNA"/>
</dbReference>